<evidence type="ECO:0000256" key="1">
    <source>
        <dbReference type="ARBA" id="ARBA00022801"/>
    </source>
</evidence>
<gene>
    <name evidence="4" type="ORF">RJ641_036569</name>
</gene>
<dbReference type="SUPFAM" id="SSF51445">
    <property type="entry name" value="(Trans)glycosidases"/>
    <property type="match status" value="1"/>
</dbReference>
<dbReference type="InterPro" id="IPR029018">
    <property type="entry name" value="Hex-like_dom2"/>
</dbReference>
<dbReference type="Gene3D" id="3.30.379.10">
    <property type="entry name" value="Chitobiase/beta-hexosaminidase domain 2-like"/>
    <property type="match status" value="1"/>
</dbReference>
<dbReference type="SUPFAM" id="SSF55545">
    <property type="entry name" value="beta-N-acetylhexosaminidase-like domain"/>
    <property type="match status" value="1"/>
</dbReference>
<dbReference type="Proteomes" id="UP001370490">
    <property type="component" value="Unassembled WGS sequence"/>
</dbReference>
<protein>
    <submittedName>
        <fullName evidence="4">Beta-hexosaminidase, eukaryotic type, N-terminal</fullName>
    </submittedName>
</protein>
<feature type="domain" description="Beta-hexosaminidase eukaryotic type N-terminal" evidence="3">
    <location>
        <begin position="35"/>
        <end position="150"/>
    </location>
</feature>
<feature type="non-terminal residue" evidence="4">
    <location>
        <position position="1"/>
    </location>
</feature>
<reference evidence="4 5" key="1">
    <citation type="submission" date="2023-12" db="EMBL/GenBank/DDBJ databases">
        <title>A high-quality genome assembly for Dillenia turbinata (Dilleniales).</title>
        <authorList>
            <person name="Chanderbali A."/>
        </authorList>
    </citation>
    <scope>NUCLEOTIDE SEQUENCE [LARGE SCALE GENOMIC DNA]</scope>
    <source>
        <strain evidence="4">LSX21</strain>
        <tissue evidence="4">Leaf</tissue>
    </source>
</reference>
<dbReference type="GO" id="GO:0005975">
    <property type="term" value="P:carbohydrate metabolic process"/>
    <property type="evidence" value="ECO:0007669"/>
    <property type="project" value="InterPro"/>
</dbReference>
<comment type="caution">
    <text evidence="4">The sequence shown here is derived from an EMBL/GenBank/DDBJ whole genome shotgun (WGS) entry which is preliminary data.</text>
</comment>
<dbReference type="AlphaFoldDB" id="A0AAN8ZGK8"/>
<keyword evidence="2" id="KW-1133">Transmembrane helix</keyword>
<evidence type="ECO:0000313" key="5">
    <source>
        <dbReference type="Proteomes" id="UP001370490"/>
    </source>
</evidence>
<dbReference type="GO" id="GO:0016020">
    <property type="term" value="C:membrane"/>
    <property type="evidence" value="ECO:0007669"/>
    <property type="project" value="TreeGrafter"/>
</dbReference>
<dbReference type="GO" id="GO:0030203">
    <property type="term" value="P:glycosaminoglycan metabolic process"/>
    <property type="evidence" value="ECO:0007669"/>
    <property type="project" value="TreeGrafter"/>
</dbReference>
<accession>A0AAN8ZGK8</accession>
<organism evidence="4 5">
    <name type="scientific">Dillenia turbinata</name>
    <dbReference type="NCBI Taxonomy" id="194707"/>
    <lineage>
        <taxon>Eukaryota</taxon>
        <taxon>Viridiplantae</taxon>
        <taxon>Streptophyta</taxon>
        <taxon>Embryophyta</taxon>
        <taxon>Tracheophyta</taxon>
        <taxon>Spermatophyta</taxon>
        <taxon>Magnoliopsida</taxon>
        <taxon>eudicotyledons</taxon>
        <taxon>Gunneridae</taxon>
        <taxon>Pentapetalae</taxon>
        <taxon>Dilleniales</taxon>
        <taxon>Dilleniaceae</taxon>
        <taxon>Dillenia</taxon>
    </lineage>
</organism>
<sequence length="225" mass="24702">EEKDSSSYLIHLVSAFITLISLGCLTPPISAQINVWPKPRILSWPTPHAIRLYPAFAINDVNNCPNLSTAVNCYQTLVRSENYRPLLTPALNISDTAPLLQTLTVFVADPGAPLKSYTLRIPAANGGTVANLTAKTVWGGMRGLETFSQLGSYGPGMMYSTPDIHRIVQFGLDHGVRVLPEVDSHGQSTFLSSSEFVCFFFLFTTKYIHTRPSAQSHGLIFPFQS</sequence>
<keyword evidence="1" id="KW-0378">Hydrolase</keyword>
<dbReference type="PANTHER" id="PTHR22600:SF26">
    <property type="entry name" value="BETA-N-ACETYLHEXOSAMINIDASE"/>
    <property type="match status" value="1"/>
</dbReference>
<dbReference type="Pfam" id="PF14845">
    <property type="entry name" value="Glycohydro_20b2"/>
    <property type="match status" value="1"/>
</dbReference>
<dbReference type="PANTHER" id="PTHR22600">
    <property type="entry name" value="BETA-HEXOSAMINIDASE"/>
    <property type="match status" value="1"/>
</dbReference>
<feature type="transmembrane region" description="Helical" evidence="2">
    <location>
        <begin position="6"/>
        <end position="25"/>
    </location>
</feature>
<evidence type="ECO:0000256" key="2">
    <source>
        <dbReference type="SAM" id="Phobius"/>
    </source>
</evidence>
<dbReference type="EMBL" id="JBAMMX010000009">
    <property type="protein sequence ID" value="KAK6933675.1"/>
    <property type="molecule type" value="Genomic_DNA"/>
</dbReference>
<dbReference type="InterPro" id="IPR025705">
    <property type="entry name" value="Beta_hexosaminidase_sua/sub"/>
</dbReference>
<keyword evidence="5" id="KW-1185">Reference proteome</keyword>
<proteinExistence type="predicted"/>
<dbReference type="GO" id="GO:0004563">
    <property type="term" value="F:beta-N-acetylhexosaminidase activity"/>
    <property type="evidence" value="ECO:0007669"/>
    <property type="project" value="InterPro"/>
</dbReference>
<keyword evidence="2" id="KW-0472">Membrane</keyword>
<dbReference type="InterPro" id="IPR017853">
    <property type="entry name" value="GH"/>
</dbReference>
<dbReference type="InterPro" id="IPR029019">
    <property type="entry name" value="HEX_eukaryotic_N"/>
</dbReference>
<evidence type="ECO:0000313" key="4">
    <source>
        <dbReference type="EMBL" id="KAK6933675.1"/>
    </source>
</evidence>
<keyword evidence="2" id="KW-0812">Transmembrane</keyword>
<evidence type="ECO:0000259" key="3">
    <source>
        <dbReference type="Pfam" id="PF14845"/>
    </source>
</evidence>
<name>A0AAN8ZGK8_9MAGN</name>